<reference evidence="1 2" key="1">
    <citation type="submission" date="2014-07" db="EMBL/GenBank/DDBJ databases">
        <title>Whole Genome Sequence of the Amycolatopsis methanolica 239.</title>
        <authorList>
            <person name="Tang B."/>
        </authorList>
    </citation>
    <scope>NUCLEOTIDE SEQUENCE [LARGE SCALE GENOMIC DNA]</scope>
    <source>
        <strain evidence="1 2">239</strain>
    </source>
</reference>
<dbReference type="HOGENOM" id="CLU_3264755_0_0_11"/>
<organism evidence="1 2">
    <name type="scientific">Amycolatopsis methanolica 239</name>
    <dbReference type="NCBI Taxonomy" id="1068978"/>
    <lineage>
        <taxon>Bacteria</taxon>
        <taxon>Bacillati</taxon>
        <taxon>Actinomycetota</taxon>
        <taxon>Actinomycetes</taxon>
        <taxon>Pseudonocardiales</taxon>
        <taxon>Pseudonocardiaceae</taxon>
        <taxon>Amycolatopsis</taxon>
        <taxon>Amycolatopsis methanolica group</taxon>
    </lineage>
</organism>
<protein>
    <submittedName>
        <fullName evidence="1">Uncharacterized protein</fullName>
    </submittedName>
</protein>
<gene>
    <name evidence="1" type="ORF">AMETH_0973</name>
</gene>
<name>A0A076MQE5_AMYME</name>
<evidence type="ECO:0000313" key="1">
    <source>
        <dbReference type="EMBL" id="AIJ21065.1"/>
    </source>
</evidence>
<dbReference type="KEGG" id="amq:AMETH_0973"/>
<evidence type="ECO:0000313" key="2">
    <source>
        <dbReference type="Proteomes" id="UP000062973"/>
    </source>
</evidence>
<sequence length="41" mass="4386">MVIGVPERGWPAGRAARADGALAGRPPVTRVSVLFWKRGAR</sequence>
<keyword evidence="2" id="KW-1185">Reference proteome</keyword>
<accession>A0A076MQE5</accession>
<dbReference type="EMBL" id="CP009110">
    <property type="protein sequence ID" value="AIJ21065.1"/>
    <property type="molecule type" value="Genomic_DNA"/>
</dbReference>
<dbReference type="PATRIC" id="fig|1068978.7.peg.1018"/>
<dbReference type="Proteomes" id="UP000062973">
    <property type="component" value="Chromosome"/>
</dbReference>
<dbReference type="AlphaFoldDB" id="A0A076MQE5"/>
<proteinExistence type="predicted"/>
<dbReference type="STRING" id="1068978.AMETH_0973"/>